<sequence length="254" mass="27112">MPQPAQSPLASDIAAALDWWRTAGVDAAYRDTAEPWLAEKEEPAPAGPAPRSAAAAPPPPAPARVGGDRAQWPQTLDTFADWWLNEGSLDEGGLSPRVAPRGPLGAELMIVVPMPEDADRETLLSGPQGRLLGAFAVAAGLSADQVYYAAALPRHETLPDWAGLRAGGMGDVLGHHVALARPKRVLVLGQNILPLIGHDPAQGAQNLRTFNHEGGAVPALFEAGPERLLGNGKLRARLWRRWLEWTDGQKWDDG</sequence>
<dbReference type="Proteomes" id="UP000439522">
    <property type="component" value="Unassembled WGS sequence"/>
</dbReference>
<dbReference type="SUPFAM" id="SSF52141">
    <property type="entry name" value="Uracil-DNA glycosylase-like"/>
    <property type="match status" value="1"/>
</dbReference>
<dbReference type="RefSeq" id="WP_160609950.1">
    <property type="nucleotide sequence ID" value="NZ_WTZA01000001.1"/>
</dbReference>
<keyword evidence="3" id="KW-1185">Reference proteome</keyword>
<gene>
    <name evidence="2" type="ORF">GRI40_02915</name>
</gene>
<organism evidence="2 3">
    <name type="scientific">Tsuneonella aeria</name>
    <dbReference type="NCBI Taxonomy" id="1837929"/>
    <lineage>
        <taxon>Bacteria</taxon>
        <taxon>Pseudomonadati</taxon>
        <taxon>Pseudomonadota</taxon>
        <taxon>Alphaproteobacteria</taxon>
        <taxon>Sphingomonadales</taxon>
        <taxon>Erythrobacteraceae</taxon>
        <taxon>Tsuneonella</taxon>
    </lineage>
</organism>
<proteinExistence type="predicted"/>
<dbReference type="Gene3D" id="3.40.470.10">
    <property type="entry name" value="Uracil-DNA glycosylase-like domain"/>
    <property type="match status" value="1"/>
</dbReference>
<dbReference type="EMBL" id="WTZA01000001">
    <property type="protein sequence ID" value="MXO74173.1"/>
    <property type="molecule type" value="Genomic_DNA"/>
</dbReference>
<name>A0A6I4TAN6_9SPHN</name>
<evidence type="ECO:0000256" key="1">
    <source>
        <dbReference type="SAM" id="MobiDB-lite"/>
    </source>
</evidence>
<feature type="compositionally biased region" description="Basic and acidic residues" evidence="1">
    <location>
        <begin position="32"/>
        <end position="43"/>
    </location>
</feature>
<dbReference type="AlphaFoldDB" id="A0A6I4TAN6"/>
<comment type="caution">
    <text evidence="2">The sequence shown here is derived from an EMBL/GenBank/DDBJ whole genome shotgun (WGS) entry which is preliminary data.</text>
</comment>
<dbReference type="OrthoDB" id="5290748at2"/>
<evidence type="ECO:0008006" key="4">
    <source>
        <dbReference type="Google" id="ProtNLM"/>
    </source>
</evidence>
<accession>A0A6I4TAN6</accession>
<feature type="region of interest" description="Disordered" evidence="1">
    <location>
        <begin position="32"/>
        <end position="69"/>
    </location>
</feature>
<evidence type="ECO:0000313" key="3">
    <source>
        <dbReference type="Proteomes" id="UP000439522"/>
    </source>
</evidence>
<dbReference type="InterPro" id="IPR036895">
    <property type="entry name" value="Uracil-DNA_glycosylase-like_sf"/>
</dbReference>
<evidence type="ECO:0000313" key="2">
    <source>
        <dbReference type="EMBL" id="MXO74173.1"/>
    </source>
</evidence>
<protein>
    <recommendedName>
        <fullName evidence="4">Uracil-DNA glycosylase-like domain-containing protein</fullName>
    </recommendedName>
</protein>
<reference evidence="2 3" key="1">
    <citation type="submission" date="2019-12" db="EMBL/GenBank/DDBJ databases">
        <title>Genomic-based taxomic classification of the family Erythrobacteraceae.</title>
        <authorList>
            <person name="Xu L."/>
        </authorList>
    </citation>
    <scope>NUCLEOTIDE SEQUENCE [LARGE SCALE GENOMIC DNA]</scope>
    <source>
        <strain evidence="2 3">100921-2</strain>
    </source>
</reference>